<gene>
    <name evidence="1" type="ORF">ACI1P1_11300</name>
</gene>
<keyword evidence="2" id="KW-1185">Reference proteome</keyword>
<proteinExistence type="predicted"/>
<protein>
    <submittedName>
        <fullName evidence="1">ABC transporter substrate-binding protein</fullName>
    </submittedName>
</protein>
<evidence type="ECO:0000313" key="1">
    <source>
        <dbReference type="EMBL" id="MFM9328878.1"/>
    </source>
</evidence>
<name>A0ACC7NVX3_9BACL</name>
<sequence>MITSKKTFSKVTACSIMIALLSSAALTGCGTDEAEPAPSASSSTAIKVPFEKPVKFRVWDPLMSTALPIMQNYAESEFNKELQKRLNVTIEYIHPTEGSAKEQFNLMLTSGDIPDFIVGTFGDYPGGRQKAFDDGILLDIKNEIPKYAPDLAKIYQTYPDLLMDVETEEGRQFGVPFLKGDQSIYTFFGGFMRKDWLNDLGLQVPETIDEMYTVLKAFKEKKGATAPLTGSVSNIKNNYFTGAWGINQDHFIENGKVVYGAIDPRFKEYTKTMVKWYRDGILDPEIATNNAKTIDAKFTGNQSGATLGNTGSGLGKYLPLMAKKDPKFDLVAAPYMVQKKGDFNPFMPKDGPVVNNGAWNITSSCKNVPAALAFLNYGYTKEGSMLYNFGIEGVSYKMENGYPKYTDLVTNNPNGQPIATMGQMYTRAFKDGPFVQDKRYFEQYMALPQQQESLKVWTKYAEQATKANKTFRGNLTPEEVSQITSKQNEINTYKDEMFLKWLMGKEDVDATWDKYVEQIKKLGIEDINKIRQNAYDRFIKKFPQALNPQSFNISDIYK</sequence>
<comment type="caution">
    <text evidence="1">The sequence shown here is derived from an EMBL/GenBank/DDBJ whole genome shotgun (WGS) entry which is preliminary data.</text>
</comment>
<dbReference type="EMBL" id="JBJURJ010000006">
    <property type="protein sequence ID" value="MFM9328878.1"/>
    <property type="molecule type" value="Genomic_DNA"/>
</dbReference>
<reference evidence="1" key="1">
    <citation type="submission" date="2024-12" db="EMBL/GenBank/DDBJ databases">
        <authorList>
            <person name="Wu N."/>
        </authorList>
    </citation>
    <scope>NUCLEOTIDE SEQUENCE</scope>
    <source>
        <strain evidence="1">P15</strain>
    </source>
</reference>
<evidence type="ECO:0000313" key="2">
    <source>
        <dbReference type="Proteomes" id="UP001631969"/>
    </source>
</evidence>
<dbReference type="Proteomes" id="UP001631969">
    <property type="component" value="Unassembled WGS sequence"/>
</dbReference>
<organism evidence="1 2">
    <name type="scientific">Paenibacillus mesotrionivorans</name>
    <dbReference type="NCBI Taxonomy" id="3160968"/>
    <lineage>
        <taxon>Bacteria</taxon>
        <taxon>Bacillati</taxon>
        <taxon>Bacillota</taxon>
        <taxon>Bacilli</taxon>
        <taxon>Bacillales</taxon>
        <taxon>Paenibacillaceae</taxon>
        <taxon>Paenibacillus</taxon>
    </lineage>
</organism>
<accession>A0ACC7NVX3</accession>